<evidence type="ECO:0000313" key="3">
    <source>
        <dbReference type="Proteomes" id="UP000295293"/>
    </source>
</evidence>
<sequence length="223" mass="24054">MPNSSLRCSAALALVLLSSACGLVHGSQSVLVATADETRTAASPPGEFLQQLRALCGKAFAGRVVADTPASTDNPFAGKKLVMHVRDCAAGEVRIPFHVGDDHSRTWVFTADAKTSQLRLKHDHRHADGSADAMTGYGGDSRAGAVARSAAGWRYEFPADAESQQLFRRLDRAVSITNVWAVELDAKRFVYELARPNRLFRVEFDLARPQPLPPAAWGAAATR</sequence>
<evidence type="ECO:0000256" key="1">
    <source>
        <dbReference type="SAM" id="SignalP"/>
    </source>
</evidence>
<feature type="chain" id="PRO_5020598184" description="Secreted protein" evidence="1">
    <location>
        <begin position="27"/>
        <end position="223"/>
    </location>
</feature>
<proteinExistence type="predicted"/>
<evidence type="ECO:0008006" key="4">
    <source>
        <dbReference type="Google" id="ProtNLM"/>
    </source>
</evidence>
<keyword evidence="3" id="KW-1185">Reference proteome</keyword>
<dbReference type="Proteomes" id="UP000295293">
    <property type="component" value="Unassembled WGS sequence"/>
</dbReference>
<organism evidence="2 3">
    <name type="scientific">Tahibacter aquaticus</name>
    <dbReference type="NCBI Taxonomy" id="520092"/>
    <lineage>
        <taxon>Bacteria</taxon>
        <taxon>Pseudomonadati</taxon>
        <taxon>Pseudomonadota</taxon>
        <taxon>Gammaproteobacteria</taxon>
        <taxon>Lysobacterales</taxon>
        <taxon>Rhodanobacteraceae</taxon>
        <taxon>Tahibacter</taxon>
    </lineage>
</organism>
<evidence type="ECO:0000313" key="2">
    <source>
        <dbReference type="EMBL" id="TDR48402.1"/>
    </source>
</evidence>
<dbReference type="PROSITE" id="PS51257">
    <property type="entry name" value="PROKAR_LIPOPROTEIN"/>
    <property type="match status" value="1"/>
</dbReference>
<dbReference type="EMBL" id="SNZH01000001">
    <property type="protein sequence ID" value="TDR48402.1"/>
    <property type="molecule type" value="Genomic_DNA"/>
</dbReference>
<keyword evidence="1" id="KW-0732">Signal</keyword>
<reference evidence="2 3" key="1">
    <citation type="submission" date="2019-03" db="EMBL/GenBank/DDBJ databases">
        <title>Genomic Encyclopedia of Type Strains, Phase IV (KMG-IV): sequencing the most valuable type-strain genomes for metagenomic binning, comparative biology and taxonomic classification.</title>
        <authorList>
            <person name="Goeker M."/>
        </authorList>
    </citation>
    <scope>NUCLEOTIDE SEQUENCE [LARGE SCALE GENOMIC DNA]</scope>
    <source>
        <strain evidence="2 3">DSM 21667</strain>
    </source>
</reference>
<dbReference type="AlphaFoldDB" id="A0A4R6Z9D4"/>
<protein>
    <recommendedName>
        <fullName evidence="4">Secreted protein</fullName>
    </recommendedName>
</protein>
<gene>
    <name evidence="2" type="ORF">DFR29_10120</name>
</gene>
<dbReference type="RefSeq" id="WP_243745914.1">
    <property type="nucleotide sequence ID" value="NZ_SNZH01000001.1"/>
</dbReference>
<accession>A0A4R6Z9D4</accession>
<comment type="caution">
    <text evidence="2">The sequence shown here is derived from an EMBL/GenBank/DDBJ whole genome shotgun (WGS) entry which is preliminary data.</text>
</comment>
<feature type="signal peptide" evidence="1">
    <location>
        <begin position="1"/>
        <end position="26"/>
    </location>
</feature>
<name>A0A4R6Z9D4_9GAMM</name>